<keyword evidence="2" id="KW-1003">Cell membrane</keyword>
<protein>
    <submittedName>
        <fullName evidence="14">Hemolysin</fullName>
    </submittedName>
</protein>
<dbReference type="InterPro" id="IPR044751">
    <property type="entry name" value="Ion_transp-like_CBS"/>
</dbReference>
<dbReference type="InterPro" id="IPR036318">
    <property type="entry name" value="FAD-bd_PCMH-like_sf"/>
</dbReference>
<dbReference type="Pfam" id="PF03471">
    <property type="entry name" value="CorC_HlyC"/>
    <property type="match status" value="1"/>
</dbReference>
<dbReference type="PANTHER" id="PTHR43099:SF5">
    <property type="entry name" value="HLYC_CORC FAMILY TRANSPORTER"/>
    <property type="match status" value="1"/>
</dbReference>
<evidence type="ECO:0000256" key="11">
    <source>
        <dbReference type="SAM" id="Phobius"/>
    </source>
</evidence>
<feature type="domain" description="CBS" evidence="12">
    <location>
        <begin position="225"/>
        <end position="284"/>
    </location>
</feature>
<evidence type="ECO:0000256" key="4">
    <source>
        <dbReference type="ARBA" id="ARBA00022737"/>
    </source>
</evidence>
<dbReference type="Gene3D" id="3.10.580.10">
    <property type="entry name" value="CBS-domain"/>
    <property type="match status" value="1"/>
</dbReference>
<evidence type="ECO:0000256" key="1">
    <source>
        <dbReference type="ARBA" id="ARBA00004651"/>
    </source>
</evidence>
<dbReference type="InterPro" id="IPR000644">
    <property type="entry name" value="CBS_dom"/>
</dbReference>
<dbReference type="InterPro" id="IPR002550">
    <property type="entry name" value="CNNM"/>
</dbReference>
<feature type="domain" description="CBS" evidence="12">
    <location>
        <begin position="289"/>
        <end position="345"/>
    </location>
</feature>
<evidence type="ECO:0000256" key="10">
    <source>
        <dbReference type="SAM" id="MobiDB-lite"/>
    </source>
</evidence>
<evidence type="ECO:0000313" key="15">
    <source>
        <dbReference type="Proteomes" id="UP000639973"/>
    </source>
</evidence>
<dbReference type="InterPro" id="IPR051676">
    <property type="entry name" value="UPF0053_domain"/>
</dbReference>
<name>A0ABQ2GDF9_9DEIO</name>
<keyword evidence="6 8" id="KW-0129">CBS domain</keyword>
<evidence type="ECO:0000256" key="6">
    <source>
        <dbReference type="ARBA" id="ARBA00023122"/>
    </source>
</evidence>
<dbReference type="EMBL" id="BMOL01000012">
    <property type="protein sequence ID" value="GGL87174.1"/>
    <property type="molecule type" value="Genomic_DNA"/>
</dbReference>
<feature type="compositionally biased region" description="Basic and acidic residues" evidence="10">
    <location>
        <begin position="448"/>
        <end position="460"/>
    </location>
</feature>
<dbReference type="RefSeq" id="WP_188972705.1">
    <property type="nucleotide sequence ID" value="NZ_BMOL01000012.1"/>
</dbReference>
<evidence type="ECO:0000256" key="9">
    <source>
        <dbReference type="PROSITE-ProRule" id="PRU01193"/>
    </source>
</evidence>
<evidence type="ECO:0000259" key="13">
    <source>
        <dbReference type="PROSITE" id="PS51846"/>
    </source>
</evidence>
<evidence type="ECO:0000256" key="2">
    <source>
        <dbReference type="ARBA" id="ARBA00022475"/>
    </source>
</evidence>
<keyword evidence="4" id="KW-0677">Repeat</keyword>
<evidence type="ECO:0000259" key="12">
    <source>
        <dbReference type="PROSITE" id="PS51371"/>
    </source>
</evidence>
<comment type="caution">
    <text evidence="14">The sequence shown here is derived from an EMBL/GenBank/DDBJ whole genome shotgun (WGS) entry which is preliminary data.</text>
</comment>
<evidence type="ECO:0000256" key="3">
    <source>
        <dbReference type="ARBA" id="ARBA00022692"/>
    </source>
</evidence>
<dbReference type="SMART" id="SM01091">
    <property type="entry name" value="CorC_HlyC"/>
    <property type="match status" value="1"/>
</dbReference>
<feature type="transmembrane region" description="Helical" evidence="11">
    <location>
        <begin position="102"/>
        <end position="123"/>
    </location>
</feature>
<feature type="transmembrane region" description="Helical" evidence="11">
    <location>
        <begin position="6"/>
        <end position="29"/>
    </location>
</feature>
<dbReference type="InterPro" id="IPR046342">
    <property type="entry name" value="CBS_dom_sf"/>
</dbReference>
<dbReference type="SUPFAM" id="SSF56176">
    <property type="entry name" value="FAD-binding/transporter-associated domain-like"/>
    <property type="match status" value="1"/>
</dbReference>
<feature type="transmembrane region" description="Helical" evidence="11">
    <location>
        <begin position="63"/>
        <end position="82"/>
    </location>
</feature>
<comment type="subcellular location">
    <subcellularLocation>
        <location evidence="1">Cell membrane</location>
        <topology evidence="1">Multi-pass membrane protein</topology>
    </subcellularLocation>
</comment>
<dbReference type="SUPFAM" id="SSF54631">
    <property type="entry name" value="CBS-domain pair"/>
    <property type="match status" value="1"/>
</dbReference>
<accession>A0ABQ2GDF9</accession>
<dbReference type="InterPro" id="IPR016169">
    <property type="entry name" value="FAD-bd_PCMH_sub2"/>
</dbReference>
<keyword evidence="7 9" id="KW-0472">Membrane</keyword>
<proteinExistence type="predicted"/>
<evidence type="ECO:0000256" key="5">
    <source>
        <dbReference type="ARBA" id="ARBA00022989"/>
    </source>
</evidence>
<dbReference type="InterPro" id="IPR005170">
    <property type="entry name" value="Transptr-assoc_dom"/>
</dbReference>
<dbReference type="PROSITE" id="PS51846">
    <property type="entry name" value="CNNM"/>
    <property type="match status" value="1"/>
</dbReference>
<keyword evidence="5 9" id="KW-1133">Transmembrane helix</keyword>
<evidence type="ECO:0000313" key="14">
    <source>
        <dbReference type="EMBL" id="GGL87174.1"/>
    </source>
</evidence>
<gene>
    <name evidence="14" type="ORF">GCM10010840_26360</name>
</gene>
<dbReference type="Gene3D" id="3.30.465.10">
    <property type="match status" value="1"/>
</dbReference>
<dbReference type="Proteomes" id="UP000639973">
    <property type="component" value="Unassembled WGS sequence"/>
</dbReference>
<dbReference type="Pfam" id="PF00571">
    <property type="entry name" value="CBS"/>
    <property type="match status" value="2"/>
</dbReference>
<dbReference type="PANTHER" id="PTHR43099">
    <property type="entry name" value="UPF0053 PROTEIN YRKA"/>
    <property type="match status" value="1"/>
</dbReference>
<dbReference type="Pfam" id="PF01595">
    <property type="entry name" value="CNNM"/>
    <property type="match status" value="1"/>
</dbReference>
<feature type="region of interest" description="Disordered" evidence="10">
    <location>
        <begin position="430"/>
        <end position="460"/>
    </location>
</feature>
<feature type="transmembrane region" description="Helical" evidence="11">
    <location>
        <begin position="152"/>
        <end position="172"/>
    </location>
</feature>
<feature type="domain" description="CNNM transmembrane" evidence="13">
    <location>
        <begin position="1"/>
        <end position="206"/>
    </location>
</feature>
<reference evidence="15" key="1">
    <citation type="journal article" date="2019" name="Int. J. Syst. Evol. Microbiol.">
        <title>The Global Catalogue of Microorganisms (GCM) 10K type strain sequencing project: providing services to taxonomists for standard genome sequencing and annotation.</title>
        <authorList>
            <consortium name="The Broad Institute Genomics Platform"/>
            <consortium name="The Broad Institute Genome Sequencing Center for Infectious Disease"/>
            <person name="Wu L."/>
            <person name="Ma J."/>
        </authorList>
    </citation>
    <scope>NUCLEOTIDE SEQUENCE [LARGE SCALE GENOMIC DNA]</scope>
    <source>
        <strain evidence="15">JCM 15442</strain>
    </source>
</reference>
<dbReference type="CDD" id="cd04590">
    <property type="entry name" value="CBS_pair_CorC_HlyC_assoc"/>
    <property type="match status" value="1"/>
</dbReference>
<sequence length="460" mass="49280">MLAYLTPVVIIVVLVLLNGVFVAAEFALVASRRSRLQAMAEQGSAAARGLYDLTGQVTGKDRYIAVAQLGITLASVGLGMYGEPAIAAWLYGPFETWGLSYAAAHTAGFVIALSLITFMHVVFGEMIPKALALQTPEALSVRVHPLMRVFGVVFRPLISLLTALALGLMRLLRIREPGEGALLYTSKELSIVTEESAEGGQLGEQQRDLIQNIFALEERTAEELMTPRRSLEMLPLSATPEEVLGRLAGSPRSRYPVFDGDLDNVVGVLHIKDFIRARTQGRPLALAGLMRPLSSVAASAPAEDLMILFKHGRGHAALVVDEFGGLLGFVTLDDLIEDVMDSGPETEDAWTAVAPDGTFHLNGEVTLSELREDHGLELHSSEATTVAGLLLNAHGTVPPPGTVIHVQGYELSAEATEGLKITRVHLRRLADTPQDATGPGADALGRPAHRDSESGDPKEQ</sequence>
<evidence type="ECO:0000256" key="7">
    <source>
        <dbReference type="ARBA" id="ARBA00023136"/>
    </source>
</evidence>
<keyword evidence="3 9" id="KW-0812">Transmembrane</keyword>
<evidence type="ECO:0000256" key="8">
    <source>
        <dbReference type="PROSITE-ProRule" id="PRU00703"/>
    </source>
</evidence>
<keyword evidence="15" id="KW-1185">Reference proteome</keyword>
<organism evidence="14 15">
    <name type="scientific">Deinococcus aerolatus</name>
    <dbReference type="NCBI Taxonomy" id="522487"/>
    <lineage>
        <taxon>Bacteria</taxon>
        <taxon>Thermotogati</taxon>
        <taxon>Deinococcota</taxon>
        <taxon>Deinococci</taxon>
        <taxon>Deinococcales</taxon>
        <taxon>Deinococcaceae</taxon>
        <taxon>Deinococcus</taxon>
    </lineage>
</organism>
<dbReference type="PROSITE" id="PS51371">
    <property type="entry name" value="CBS"/>
    <property type="match status" value="2"/>
</dbReference>